<evidence type="ECO:0000256" key="5">
    <source>
        <dbReference type="ARBA" id="ARBA00022741"/>
    </source>
</evidence>
<dbReference type="InterPro" id="IPR008271">
    <property type="entry name" value="Ser/Thr_kinase_AS"/>
</dbReference>
<keyword evidence="4" id="KW-0808">Transferase</keyword>
<organism evidence="12 13">
    <name type="scientific">Trichonephila clavata</name>
    <name type="common">Joro spider</name>
    <name type="synonym">Nephila clavata</name>
    <dbReference type="NCBI Taxonomy" id="2740835"/>
    <lineage>
        <taxon>Eukaryota</taxon>
        <taxon>Metazoa</taxon>
        <taxon>Ecdysozoa</taxon>
        <taxon>Arthropoda</taxon>
        <taxon>Chelicerata</taxon>
        <taxon>Arachnida</taxon>
        <taxon>Araneae</taxon>
        <taxon>Araneomorphae</taxon>
        <taxon>Entelegynae</taxon>
        <taxon>Araneoidea</taxon>
        <taxon>Nephilidae</taxon>
        <taxon>Trichonephila</taxon>
    </lineage>
</organism>
<dbReference type="CDD" id="cd08215">
    <property type="entry name" value="STKc_Nek"/>
    <property type="match status" value="1"/>
</dbReference>
<dbReference type="SMART" id="SM00220">
    <property type="entry name" value="S_TKc"/>
    <property type="match status" value="1"/>
</dbReference>
<feature type="domain" description="Protein kinase" evidence="11">
    <location>
        <begin position="4"/>
        <end position="259"/>
    </location>
</feature>
<dbReference type="PROSITE" id="PS50011">
    <property type="entry name" value="PROTEIN_KINASE_DOM"/>
    <property type="match status" value="1"/>
</dbReference>
<dbReference type="AlphaFoldDB" id="A0A8X6L1I7"/>
<sequence>MESYQFIRQIRQRSYGEVWLVKCSKTRKKYVLKCFDLHRASKREQRAAYSEAKLLSTLKHPHIVSYLDSFYNSKGNLFVVMSYCECGDFYSFIKSRNGVHFEEKEVINWFVQICMALKYLHDKGILHRDLKTQNIFLTKNKLVKVGDMGIARVLKTAEETASTLFRSPYYMSPEIFSGKPYDQKSDIWALGCCMYEIASLEPAFGAQNVNTLIQKVAKGKVSPLPSTYSADLSNIISSMLSPNPDKRPSVTELLLNDFIRKFIIICLRESPIKLNSSKLHNSKSTPSLVTDSVRSTCKLSINGDCSSKLRASEKVTEDETATGKIKVIPDSNGNGDGNDNSQHQANMGQDKQSLILNNNGLNSKSTNSHVNSTTKGSEDNSSPKTPVLFDIYQNFFKESRSFSQASTPTGSSRSTPITNAEKLRSENSFNLLNNLAYTIKQSRLQNWHGLENGMFPNLPRIKHFYGSSPPKSADELYLYSTKRNQPERCTQSAQHVIQIESCEEVGISNHLPQIDNLKMPNTISEIDASKISLPVIGNSKISNLGKDVKSATWECLTKDDHFDKLLIKNILECNDEKQDNFEKPAMCQHRRQILKLNEVSNSTSII</sequence>
<dbReference type="GO" id="GO:0004674">
    <property type="term" value="F:protein serine/threonine kinase activity"/>
    <property type="evidence" value="ECO:0007669"/>
    <property type="project" value="UniProtKB-KW"/>
</dbReference>
<dbReference type="Pfam" id="PF00069">
    <property type="entry name" value="Pkinase"/>
    <property type="match status" value="1"/>
</dbReference>
<gene>
    <name evidence="12" type="primary">NEK4</name>
    <name evidence="12" type="ORF">TNCT_483911</name>
</gene>
<feature type="compositionally biased region" description="Low complexity" evidence="10">
    <location>
        <begin position="330"/>
        <end position="341"/>
    </location>
</feature>
<reference evidence="12" key="1">
    <citation type="submission" date="2020-07" db="EMBL/GenBank/DDBJ databases">
        <title>Multicomponent nature underlies the extraordinary mechanical properties of spider dragline silk.</title>
        <authorList>
            <person name="Kono N."/>
            <person name="Nakamura H."/>
            <person name="Mori M."/>
            <person name="Yoshida Y."/>
            <person name="Ohtoshi R."/>
            <person name="Malay A.D."/>
            <person name="Moran D.A.P."/>
            <person name="Tomita M."/>
            <person name="Numata K."/>
            <person name="Arakawa K."/>
        </authorList>
    </citation>
    <scope>NUCLEOTIDE SEQUENCE</scope>
</reference>
<comment type="caution">
    <text evidence="12">The sequence shown here is derived from an EMBL/GenBank/DDBJ whole genome shotgun (WGS) entry which is preliminary data.</text>
</comment>
<dbReference type="InterPro" id="IPR011009">
    <property type="entry name" value="Kinase-like_dom_sf"/>
</dbReference>
<protein>
    <recommendedName>
        <fullName evidence="2">non-specific serine/threonine protein kinase</fullName>
        <ecNumber evidence="2">2.7.11.1</ecNumber>
    </recommendedName>
</protein>
<comment type="similarity">
    <text evidence="1">Belongs to the protein kinase superfamily. NEK Ser/Thr protein kinase family. NIMA subfamily.</text>
</comment>
<evidence type="ECO:0000256" key="6">
    <source>
        <dbReference type="ARBA" id="ARBA00022777"/>
    </source>
</evidence>
<evidence type="ECO:0000313" key="13">
    <source>
        <dbReference type="Proteomes" id="UP000887116"/>
    </source>
</evidence>
<dbReference type="OrthoDB" id="248923at2759"/>
<dbReference type="PANTHER" id="PTHR44899">
    <property type="entry name" value="CAMK FAMILY PROTEIN KINASE"/>
    <property type="match status" value="1"/>
</dbReference>
<keyword evidence="13" id="KW-1185">Reference proteome</keyword>
<evidence type="ECO:0000256" key="2">
    <source>
        <dbReference type="ARBA" id="ARBA00012513"/>
    </source>
</evidence>
<keyword evidence="3" id="KW-0723">Serine/threonine-protein kinase</keyword>
<evidence type="ECO:0000259" key="11">
    <source>
        <dbReference type="PROSITE" id="PS50011"/>
    </source>
</evidence>
<dbReference type="Gene3D" id="3.30.200.20">
    <property type="entry name" value="Phosphorylase Kinase, domain 1"/>
    <property type="match status" value="1"/>
</dbReference>
<evidence type="ECO:0000313" key="12">
    <source>
        <dbReference type="EMBL" id="GFQ90273.1"/>
    </source>
</evidence>
<dbReference type="EMBL" id="BMAO01033533">
    <property type="protein sequence ID" value="GFQ90273.1"/>
    <property type="molecule type" value="Genomic_DNA"/>
</dbReference>
<evidence type="ECO:0000256" key="9">
    <source>
        <dbReference type="ARBA" id="ARBA00048679"/>
    </source>
</evidence>
<evidence type="ECO:0000256" key="4">
    <source>
        <dbReference type="ARBA" id="ARBA00022679"/>
    </source>
</evidence>
<evidence type="ECO:0000256" key="7">
    <source>
        <dbReference type="ARBA" id="ARBA00022840"/>
    </source>
</evidence>
<accession>A0A8X6L1I7</accession>
<dbReference type="Proteomes" id="UP000887116">
    <property type="component" value="Unassembled WGS sequence"/>
</dbReference>
<evidence type="ECO:0000256" key="3">
    <source>
        <dbReference type="ARBA" id="ARBA00022527"/>
    </source>
</evidence>
<evidence type="ECO:0000256" key="8">
    <source>
        <dbReference type="ARBA" id="ARBA00047899"/>
    </source>
</evidence>
<keyword evidence="7" id="KW-0067">ATP-binding</keyword>
<comment type="catalytic activity">
    <reaction evidence="9">
        <text>L-seryl-[protein] + ATP = O-phospho-L-seryl-[protein] + ADP + H(+)</text>
        <dbReference type="Rhea" id="RHEA:17989"/>
        <dbReference type="Rhea" id="RHEA-COMP:9863"/>
        <dbReference type="Rhea" id="RHEA-COMP:11604"/>
        <dbReference type="ChEBI" id="CHEBI:15378"/>
        <dbReference type="ChEBI" id="CHEBI:29999"/>
        <dbReference type="ChEBI" id="CHEBI:30616"/>
        <dbReference type="ChEBI" id="CHEBI:83421"/>
        <dbReference type="ChEBI" id="CHEBI:456216"/>
        <dbReference type="EC" id="2.7.11.1"/>
    </reaction>
</comment>
<evidence type="ECO:0000256" key="1">
    <source>
        <dbReference type="ARBA" id="ARBA00010886"/>
    </source>
</evidence>
<dbReference type="EC" id="2.7.11.1" evidence="2"/>
<dbReference type="InterPro" id="IPR051131">
    <property type="entry name" value="NEK_Ser/Thr_kinase_NIMA"/>
</dbReference>
<name>A0A8X6L1I7_TRICU</name>
<dbReference type="GO" id="GO:0005524">
    <property type="term" value="F:ATP binding"/>
    <property type="evidence" value="ECO:0007669"/>
    <property type="project" value="UniProtKB-KW"/>
</dbReference>
<feature type="compositionally biased region" description="Polar residues" evidence="10">
    <location>
        <begin position="342"/>
        <end position="384"/>
    </location>
</feature>
<keyword evidence="6" id="KW-0418">Kinase</keyword>
<dbReference type="SUPFAM" id="SSF56112">
    <property type="entry name" value="Protein kinase-like (PK-like)"/>
    <property type="match status" value="1"/>
</dbReference>
<dbReference type="InterPro" id="IPR000719">
    <property type="entry name" value="Prot_kinase_dom"/>
</dbReference>
<evidence type="ECO:0000256" key="10">
    <source>
        <dbReference type="SAM" id="MobiDB-lite"/>
    </source>
</evidence>
<keyword evidence="5" id="KW-0547">Nucleotide-binding</keyword>
<feature type="region of interest" description="Disordered" evidence="10">
    <location>
        <begin position="310"/>
        <end position="385"/>
    </location>
</feature>
<proteinExistence type="inferred from homology"/>
<dbReference type="Gene3D" id="1.10.510.10">
    <property type="entry name" value="Transferase(Phosphotransferase) domain 1"/>
    <property type="match status" value="1"/>
</dbReference>
<comment type="catalytic activity">
    <reaction evidence="8">
        <text>L-threonyl-[protein] + ATP = O-phospho-L-threonyl-[protein] + ADP + H(+)</text>
        <dbReference type="Rhea" id="RHEA:46608"/>
        <dbReference type="Rhea" id="RHEA-COMP:11060"/>
        <dbReference type="Rhea" id="RHEA-COMP:11605"/>
        <dbReference type="ChEBI" id="CHEBI:15378"/>
        <dbReference type="ChEBI" id="CHEBI:30013"/>
        <dbReference type="ChEBI" id="CHEBI:30616"/>
        <dbReference type="ChEBI" id="CHEBI:61977"/>
        <dbReference type="ChEBI" id="CHEBI:456216"/>
        <dbReference type="EC" id="2.7.11.1"/>
    </reaction>
</comment>
<dbReference type="PANTHER" id="PTHR44899:SF7">
    <property type="entry name" value="NIMA-RELATED KINASE"/>
    <property type="match status" value="1"/>
</dbReference>
<dbReference type="PROSITE" id="PS00108">
    <property type="entry name" value="PROTEIN_KINASE_ST"/>
    <property type="match status" value="1"/>
</dbReference>